<dbReference type="InterPro" id="IPR001347">
    <property type="entry name" value="SIS_dom"/>
</dbReference>
<keyword evidence="8" id="KW-0677">Repeat</keyword>
<evidence type="ECO:0000256" key="2">
    <source>
        <dbReference type="ARBA" id="ARBA00004496"/>
    </source>
</evidence>
<dbReference type="InterPro" id="IPR035490">
    <property type="entry name" value="GlmS/FrlB_SIS"/>
</dbReference>
<dbReference type="SUPFAM" id="SSF56235">
    <property type="entry name" value="N-terminal nucleophile aminohydrolases (Ntn hydrolases)"/>
    <property type="match status" value="1"/>
</dbReference>
<dbReference type="AlphaFoldDB" id="A0A948T3A4"/>
<dbReference type="InterPro" id="IPR035466">
    <property type="entry name" value="GlmS/AgaS_SIS"/>
</dbReference>
<dbReference type="CDD" id="cd05008">
    <property type="entry name" value="SIS_GlmS_GlmD_1"/>
    <property type="match status" value="1"/>
</dbReference>
<dbReference type="CDD" id="cd05009">
    <property type="entry name" value="SIS_GlmS_GlmD_2"/>
    <property type="match status" value="1"/>
</dbReference>
<dbReference type="FunFam" id="3.40.50.10490:FF:000001">
    <property type="entry name" value="Glutamine--fructose-6-phosphate aminotransferase [isomerizing]"/>
    <property type="match status" value="1"/>
</dbReference>
<dbReference type="InterPro" id="IPR017932">
    <property type="entry name" value="GATase_2_dom"/>
</dbReference>
<dbReference type="GO" id="GO:0046349">
    <property type="term" value="P:amino sugar biosynthetic process"/>
    <property type="evidence" value="ECO:0007669"/>
    <property type="project" value="UniProtKB-ARBA"/>
</dbReference>
<comment type="subcellular location">
    <subcellularLocation>
        <location evidence="2 10">Cytoplasm</location>
    </subcellularLocation>
</comment>
<dbReference type="EMBL" id="JAHLFP010000070">
    <property type="protein sequence ID" value="MBU3806787.1"/>
    <property type="molecule type" value="Genomic_DNA"/>
</dbReference>
<feature type="domain" description="Glutamine amidotransferase type-2" evidence="11">
    <location>
        <begin position="2"/>
        <end position="216"/>
    </location>
</feature>
<dbReference type="InterPro" id="IPR047084">
    <property type="entry name" value="GFAT_N"/>
</dbReference>
<feature type="domain" description="SIS" evidence="12">
    <location>
        <begin position="455"/>
        <end position="596"/>
    </location>
</feature>
<sequence length="606" mass="66345">MCGIVGYTGKNPCTELLLDGLSRLEYRGYDSAGIALIDQQGIHIAKEKGRLDHLRESLKKNPLPDATCGIGHTRWATHGVPSQVNSHPHSAPRVTLVHNGIIENYAQLKEYLIHQGYSFESETDTEVLVKLIDFHYKGDCMAALLESLSQVRGSYAIGVLFQDQPGKLYAARRESPLIVGYGEGEHFIASDIPALLPYTRQYTVLEEGDIALVQPESVQFFNALGEPVEREVLTAQWDVDAAEKGGFEHFMLKEIHEQSDVVHATIGAYLQDNLPTLGELGPSDEALSKVRQVHLVGCGTAMHAGMVGMQAIQQLARVPVQVSIASEFRYCDPILSSDDLVIVVSQSGETLDTLAALKLAKEKGAATMAVVNVLGSSIARAADYVMYTYAGPEIAVASTKAYSVQLAALYLFALRFAMVKGKLNNEEAARLTQELEKVPALQHQLLDHCEQVKYLASQFQNSNDLFFMGRGLDYALSLEGSLKLKEISYVHSEAYAAGELKHGTISLVVEGTPVVALATQDALFEKTLSNVKEVRSRGARVLFLCKEGTELPAEAAEYVLRLPVVESLFMPLVSIVPLQLFAYYMSVLRGCDVDKPRNLAKSVTVE</sequence>
<evidence type="ECO:0000256" key="9">
    <source>
        <dbReference type="ARBA" id="ARBA00022962"/>
    </source>
</evidence>
<reference evidence="13" key="1">
    <citation type="journal article" date="2021" name="PeerJ">
        <title>Extensive microbial diversity within the chicken gut microbiome revealed by metagenomics and culture.</title>
        <authorList>
            <person name="Gilroy R."/>
            <person name="Ravi A."/>
            <person name="Getino M."/>
            <person name="Pursley I."/>
            <person name="Horton D.L."/>
            <person name="Alikhan N.F."/>
            <person name="Baker D."/>
            <person name="Gharbi K."/>
            <person name="Hall N."/>
            <person name="Watson M."/>
            <person name="Adriaenssens E.M."/>
            <person name="Foster-Nyarko E."/>
            <person name="Jarju S."/>
            <person name="Secka A."/>
            <person name="Antonio M."/>
            <person name="Oren A."/>
            <person name="Chaudhuri R.R."/>
            <person name="La Ragione R."/>
            <person name="Hildebrand F."/>
            <person name="Pallen M.J."/>
        </authorList>
    </citation>
    <scope>NUCLEOTIDE SEQUENCE</scope>
    <source>
        <strain evidence="13">B5_2728</strain>
    </source>
</reference>
<keyword evidence="6 10" id="KW-0032">Aminotransferase</keyword>
<evidence type="ECO:0000256" key="5">
    <source>
        <dbReference type="ARBA" id="ARBA00022490"/>
    </source>
</evidence>
<dbReference type="GO" id="GO:0006487">
    <property type="term" value="P:protein N-linked glycosylation"/>
    <property type="evidence" value="ECO:0007669"/>
    <property type="project" value="TreeGrafter"/>
</dbReference>
<dbReference type="InterPro" id="IPR029055">
    <property type="entry name" value="Ntn_hydrolases_N"/>
</dbReference>
<dbReference type="GO" id="GO:0006002">
    <property type="term" value="P:fructose 6-phosphate metabolic process"/>
    <property type="evidence" value="ECO:0007669"/>
    <property type="project" value="TreeGrafter"/>
</dbReference>
<dbReference type="GO" id="GO:0097367">
    <property type="term" value="F:carbohydrate derivative binding"/>
    <property type="evidence" value="ECO:0007669"/>
    <property type="project" value="InterPro"/>
</dbReference>
<evidence type="ECO:0000256" key="1">
    <source>
        <dbReference type="ARBA" id="ARBA00001031"/>
    </source>
</evidence>
<comment type="subunit">
    <text evidence="10">Homodimer.</text>
</comment>
<dbReference type="NCBIfam" id="NF001484">
    <property type="entry name" value="PRK00331.1"/>
    <property type="match status" value="1"/>
</dbReference>
<dbReference type="Pfam" id="PF13522">
    <property type="entry name" value="GATase_6"/>
    <property type="match status" value="1"/>
</dbReference>
<dbReference type="PROSITE" id="PS51464">
    <property type="entry name" value="SIS"/>
    <property type="match status" value="2"/>
</dbReference>
<evidence type="ECO:0000313" key="13">
    <source>
        <dbReference type="EMBL" id="MBU3806787.1"/>
    </source>
</evidence>
<name>A0A948T3A4_9FIRM</name>
<dbReference type="InterPro" id="IPR005855">
    <property type="entry name" value="GFAT"/>
</dbReference>
<comment type="function">
    <text evidence="10">Catalyzes the first step in hexosamine metabolism, converting fructose-6P into glucosamine-6P using glutamine as a nitrogen source.</text>
</comment>
<dbReference type="GO" id="GO:0005829">
    <property type="term" value="C:cytosol"/>
    <property type="evidence" value="ECO:0007669"/>
    <property type="project" value="TreeGrafter"/>
</dbReference>
<proteinExistence type="inferred from homology"/>
<keyword evidence="9" id="KW-0315">Glutamine amidotransferase</keyword>
<dbReference type="PANTHER" id="PTHR10937">
    <property type="entry name" value="GLUCOSAMINE--FRUCTOSE-6-PHOSPHATE AMINOTRANSFERASE, ISOMERIZING"/>
    <property type="match status" value="1"/>
</dbReference>
<dbReference type="PANTHER" id="PTHR10937:SF0">
    <property type="entry name" value="GLUTAMINE--FRUCTOSE-6-PHOSPHATE TRANSAMINASE (ISOMERIZING)"/>
    <property type="match status" value="1"/>
</dbReference>
<dbReference type="GO" id="GO:0005975">
    <property type="term" value="P:carbohydrate metabolic process"/>
    <property type="evidence" value="ECO:0007669"/>
    <property type="project" value="UniProtKB-UniRule"/>
</dbReference>
<evidence type="ECO:0000256" key="3">
    <source>
        <dbReference type="ARBA" id="ARBA00012916"/>
    </source>
</evidence>
<dbReference type="GO" id="GO:0006047">
    <property type="term" value="P:UDP-N-acetylglucosamine metabolic process"/>
    <property type="evidence" value="ECO:0007669"/>
    <property type="project" value="TreeGrafter"/>
</dbReference>
<feature type="active site" description="For Fru-6P isomerization activity" evidence="10">
    <location>
        <position position="601"/>
    </location>
</feature>
<evidence type="ECO:0000259" key="12">
    <source>
        <dbReference type="PROSITE" id="PS51464"/>
    </source>
</evidence>
<dbReference type="Gene3D" id="3.40.50.10490">
    <property type="entry name" value="Glucose-6-phosphate isomerase like protein, domain 1"/>
    <property type="match status" value="2"/>
</dbReference>
<comment type="caution">
    <text evidence="13">The sequence shown here is derived from an EMBL/GenBank/DDBJ whole genome shotgun (WGS) entry which is preliminary data.</text>
</comment>
<dbReference type="Proteomes" id="UP000713596">
    <property type="component" value="Unassembled WGS sequence"/>
</dbReference>
<dbReference type="SUPFAM" id="SSF53697">
    <property type="entry name" value="SIS domain"/>
    <property type="match status" value="1"/>
</dbReference>
<dbReference type="FunFam" id="3.40.50.10490:FF:000002">
    <property type="entry name" value="Glutamine--fructose-6-phosphate aminotransferase [isomerizing]"/>
    <property type="match status" value="1"/>
</dbReference>
<dbReference type="InterPro" id="IPR046348">
    <property type="entry name" value="SIS_dom_sf"/>
</dbReference>
<evidence type="ECO:0000313" key="14">
    <source>
        <dbReference type="Proteomes" id="UP000713596"/>
    </source>
</evidence>
<evidence type="ECO:0000256" key="7">
    <source>
        <dbReference type="ARBA" id="ARBA00022679"/>
    </source>
</evidence>
<evidence type="ECO:0000256" key="8">
    <source>
        <dbReference type="ARBA" id="ARBA00022737"/>
    </source>
</evidence>
<feature type="domain" description="SIS" evidence="12">
    <location>
        <begin position="283"/>
        <end position="422"/>
    </location>
</feature>
<feature type="active site" description="Nucleophile; for GATase activity" evidence="10">
    <location>
        <position position="2"/>
    </location>
</feature>
<evidence type="ECO:0000259" key="11">
    <source>
        <dbReference type="PROSITE" id="PS51278"/>
    </source>
</evidence>
<keyword evidence="5 10" id="KW-0963">Cytoplasm</keyword>
<dbReference type="GO" id="GO:0004360">
    <property type="term" value="F:glutamine-fructose-6-phosphate transaminase (isomerizing) activity"/>
    <property type="evidence" value="ECO:0007669"/>
    <property type="project" value="UniProtKB-UniRule"/>
</dbReference>
<dbReference type="Gene3D" id="3.60.20.10">
    <property type="entry name" value="Glutamine Phosphoribosylpyrophosphate, subunit 1, domain 1"/>
    <property type="match status" value="1"/>
</dbReference>
<dbReference type="HAMAP" id="MF_00164">
    <property type="entry name" value="GlmS"/>
    <property type="match status" value="1"/>
</dbReference>
<comment type="catalytic activity">
    <reaction evidence="1 10">
        <text>D-fructose 6-phosphate + L-glutamine = D-glucosamine 6-phosphate + L-glutamate</text>
        <dbReference type="Rhea" id="RHEA:13237"/>
        <dbReference type="ChEBI" id="CHEBI:29985"/>
        <dbReference type="ChEBI" id="CHEBI:58359"/>
        <dbReference type="ChEBI" id="CHEBI:58725"/>
        <dbReference type="ChEBI" id="CHEBI:61527"/>
        <dbReference type="EC" id="2.6.1.16"/>
    </reaction>
</comment>
<reference evidence="13" key="2">
    <citation type="submission" date="2021-04" db="EMBL/GenBank/DDBJ databases">
        <authorList>
            <person name="Gilroy R."/>
        </authorList>
    </citation>
    <scope>NUCLEOTIDE SEQUENCE</scope>
    <source>
        <strain evidence="13">B5_2728</strain>
    </source>
</reference>
<evidence type="ECO:0000256" key="6">
    <source>
        <dbReference type="ARBA" id="ARBA00022576"/>
    </source>
</evidence>
<dbReference type="PROSITE" id="PS51278">
    <property type="entry name" value="GATASE_TYPE_2"/>
    <property type="match status" value="1"/>
</dbReference>
<dbReference type="Pfam" id="PF01380">
    <property type="entry name" value="SIS"/>
    <property type="match status" value="2"/>
</dbReference>
<organism evidence="13 14">
    <name type="scientific">Candidatus Allofournierella pullistercoris</name>
    <dbReference type="NCBI Taxonomy" id="2838597"/>
    <lineage>
        <taxon>Bacteria</taxon>
        <taxon>Bacillati</taxon>
        <taxon>Bacillota</taxon>
        <taxon>Clostridia</taxon>
        <taxon>Eubacteriales</taxon>
        <taxon>Oscillospiraceae</taxon>
        <taxon>Allofournierella</taxon>
    </lineage>
</organism>
<evidence type="ECO:0000256" key="10">
    <source>
        <dbReference type="HAMAP-Rule" id="MF_00164"/>
    </source>
</evidence>
<accession>A0A948T3A4</accession>
<dbReference type="NCBIfam" id="TIGR01135">
    <property type="entry name" value="glmS"/>
    <property type="match status" value="1"/>
</dbReference>
<dbReference type="EC" id="2.6.1.16" evidence="3 10"/>
<feature type="initiator methionine" description="Removed" evidence="10">
    <location>
        <position position="1"/>
    </location>
</feature>
<dbReference type="FunFam" id="3.60.20.10:FF:000006">
    <property type="entry name" value="Glutamine--fructose-6-phosphate aminotransferase [isomerizing]"/>
    <property type="match status" value="1"/>
</dbReference>
<gene>
    <name evidence="10 13" type="primary">glmS</name>
    <name evidence="13" type="ORF">H9882_07880</name>
</gene>
<protein>
    <recommendedName>
        <fullName evidence="4 10">Glutamine--fructose-6-phosphate aminotransferase [isomerizing]</fullName>
        <ecNumber evidence="3 10">2.6.1.16</ecNumber>
    </recommendedName>
    <alternativeName>
        <fullName evidence="10">D-fructose-6-phosphate amidotransferase</fullName>
    </alternativeName>
    <alternativeName>
        <fullName evidence="10">GFAT</fullName>
    </alternativeName>
    <alternativeName>
        <fullName evidence="10">Glucosamine-6-phosphate synthase</fullName>
    </alternativeName>
    <alternativeName>
        <fullName evidence="10">Hexosephosphate aminotransferase</fullName>
    </alternativeName>
    <alternativeName>
        <fullName evidence="10">L-glutamine--D-fructose-6-phosphate amidotransferase</fullName>
    </alternativeName>
</protein>
<dbReference type="CDD" id="cd00714">
    <property type="entry name" value="GFAT"/>
    <property type="match status" value="1"/>
</dbReference>
<evidence type="ECO:0000256" key="4">
    <source>
        <dbReference type="ARBA" id="ARBA00016090"/>
    </source>
</evidence>
<keyword evidence="7 10" id="KW-0808">Transferase</keyword>